<dbReference type="EMBL" id="KN824277">
    <property type="protein sequence ID" value="KIM34051.1"/>
    <property type="molecule type" value="Genomic_DNA"/>
</dbReference>
<proteinExistence type="predicted"/>
<keyword evidence="4 6" id="KW-0472">Membrane</keyword>
<dbReference type="GO" id="GO:0022857">
    <property type="term" value="F:transmembrane transporter activity"/>
    <property type="evidence" value="ECO:0007669"/>
    <property type="project" value="InterPro"/>
</dbReference>
<comment type="subcellular location">
    <subcellularLocation>
        <location evidence="1">Membrane</location>
        <topology evidence="1">Multi-pass membrane protein</topology>
    </subcellularLocation>
</comment>
<protein>
    <recommendedName>
        <fullName evidence="9">Major facilitator superfamily (MFS) profile domain-containing protein</fullName>
    </recommendedName>
</protein>
<dbReference type="PANTHER" id="PTHR23294:SF59">
    <property type="entry name" value="UNC93-LIKE PROTEIN C922.05C"/>
    <property type="match status" value="1"/>
</dbReference>
<organism evidence="7 8">
    <name type="scientific">Serendipita vermifera MAFF 305830</name>
    <dbReference type="NCBI Taxonomy" id="933852"/>
    <lineage>
        <taxon>Eukaryota</taxon>
        <taxon>Fungi</taxon>
        <taxon>Dikarya</taxon>
        <taxon>Basidiomycota</taxon>
        <taxon>Agaricomycotina</taxon>
        <taxon>Agaricomycetes</taxon>
        <taxon>Sebacinales</taxon>
        <taxon>Serendipitaceae</taxon>
        <taxon>Serendipita</taxon>
    </lineage>
</organism>
<dbReference type="Proteomes" id="UP000054097">
    <property type="component" value="Unassembled WGS sequence"/>
</dbReference>
<evidence type="ECO:0000256" key="4">
    <source>
        <dbReference type="ARBA" id="ARBA00023136"/>
    </source>
</evidence>
<evidence type="ECO:0000313" key="8">
    <source>
        <dbReference type="Proteomes" id="UP000054097"/>
    </source>
</evidence>
<evidence type="ECO:0000256" key="6">
    <source>
        <dbReference type="SAM" id="Phobius"/>
    </source>
</evidence>
<evidence type="ECO:0008006" key="9">
    <source>
        <dbReference type="Google" id="ProtNLM"/>
    </source>
</evidence>
<accession>A0A0C3BRG2</accession>
<feature type="transmembrane region" description="Helical" evidence="6">
    <location>
        <begin position="201"/>
        <end position="222"/>
    </location>
</feature>
<evidence type="ECO:0000256" key="1">
    <source>
        <dbReference type="ARBA" id="ARBA00004141"/>
    </source>
</evidence>
<reference evidence="7 8" key="1">
    <citation type="submission" date="2014-04" db="EMBL/GenBank/DDBJ databases">
        <authorList>
            <consortium name="DOE Joint Genome Institute"/>
            <person name="Kuo A."/>
            <person name="Zuccaro A."/>
            <person name="Kohler A."/>
            <person name="Nagy L.G."/>
            <person name="Floudas D."/>
            <person name="Copeland A."/>
            <person name="Barry K.W."/>
            <person name="Cichocki N."/>
            <person name="Veneault-Fourrey C."/>
            <person name="LaButti K."/>
            <person name="Lindquist E.A."/>
            <person name="Lipzen A."/>
            <person name="Lundell T."/>
            <person name="Morin E."/>
            <person name="Murat C."/>
            <person name="Sun H."/>
            <person name="Tunlid A."/>
            <person name="Henrissat B."/>
            <person name="Grigoriev I.V."/>
            <person name="Hibbett D.S."/>
            <person name="Martin F."/>
            <person name="Nordberg H.P."/>
            <person name="Cantor M.N."/>
            <person name="Hua S.X."/>
        </authorList>
    </citation>
    <scope>NUCLEOTIDE SEQUENCE [LARGE SCALE GENOMIC DNA]</scope>
    <source>
        <strain evidence="7 8">MAFF 305830</strain>
    </source>
</reference>
<dbReference type="GO" id="GO:0016020">
    <property type="term" value="C:membrane"/>
    <property type="evidence" value="ECO:0007669"/>
    <property type="project" value="UniProtKB-SubCell"/>
</dbReference>
<feature type="transmembrane region" description="Helical" evidence="6">
    <location>
        <begin position="243"/>
        <end position="268"/>
    </location>
</feature>
<dbReference type="PANTHER" id="PTHR23294">
    <property type="entry name" value="ET TRANSLATION PRODUCT-RELATED"/>
    <property type="match status" value="1"/>
</dbReference>
<dbReference type="OrthoDB" id="196103at2759"/>
<gene>
    <name evidence="7" type="ORF">M408DRAFT_325579</name>
</gene>
<dbReference type="SUPFAM" id="SSF103473">
    <property type="entry name" value="MFS general substrate transporter"/>
    <property type="match status" value="1"/>
</dbReference>
<feature type="transmembrane region" description="Helical" evidence="6">
    <location>
        <begin position="435"/>
        <end position="456"/>
    </location>
</feature>
<name>A0A0C3BRG2_SERVB</name>
<feature type="transmembrane region" description="Helical" evidence="6">
    <location>
        <begin position="37"/>
        <end position="59"/>
    </location>
</feature>
<dbReference type="Gene3D" id="1.20.1250.20">
    <property type="entry name" value="MFS general substrate transporter like domains"/>
    <property type="match status" value="1"/>
</dbReference>
<feature type="compositionally biased region" description="Basic and acidic residues" evidence="5">
    <location>
        <begin position="1"/>
        <end position="18"/>
    </location>
</feature>
<dbReference type="InterPro" id="IPR036259">
    <property type="entry name" value="MFS_trans_sf"/>
</dbReference>
<keyword evidence="8" id="KW-1185">Reference proteome</keyword>
<feature type="region of interest" description="Disordered" evidence="5">
    <location>
        <begin position="1"/>
        <end position="28"/>
    </location>
</feature>
<dbReference type="AlphaFoldDB" id="A0A0C3BRG2"/>
<feature type="transmembrane region" description="Helical" evidence="6">
    <location>
        <begin position="167"/>
        <end position="189"/>
    </location>
</feature>
<dbReference type="InterPro" id="IPR011701">
    <property type="entry name" value="MFS"/>
</dbReference>
<feature type="transmembrane region" description="Helical" evidence="6">
    <location>
        <begin position="325"/>
        <end position="344"/>
    </location>
</feature>
<feature type="transmembrane region" description="Helical" evidence="6">
    <location>
        <begin position="79"/>
        <end position="98"/>
    </location>
</feature>
<feature type="transmembrane region" description="Helical" evidence="6">
    <location>
        <begin position="373"/>
        <end position="392"/>
    </location>
</feature>
<evidence type="ECO:0000313" key="7">
    <source>
        <dbReference type="EMBL" id="KIM34051.1"/>
    </source>
</evidence>
<dbReference type="InterPro" id="IPR051617">
    <property type="entry name" value="UNC-93-like_regulator"/>
</dbReference>
<dbReference type="Pfam" id="PF07690">
    <property type="entry name" value="MFS_1"/>
    <property type="match status" value="1"/>
</dbReference>
<evidence type="ECO:0000256" key="2">
    <source>
        <dbReference type="ARBA" id="ARBA00022692"/>
    </source>
</evidence>
<feature type="transmembrane region" description="Helical" evidence="6">
    <location>
        <begin position="105"/>
        <end position="124"/>
    </location>
</feature>
<reference evidence="8" key="2">
    <citation type="submission" date="2015-01" db="EMBL/GenBank/DDBJ databases">
        <title>Evolutionary Origins and Diversification of the Mycorrhizal Mutualists.</title>
        <authorList>
            <consortium name="DOE Joint Genome Institute"/>
            <consortium name="Mycorrhizal Genomics Consortium"/>
            <person name="Kohler A."/>
            <person name="Kuo A."/>
            <person name="Nagy L.G."/>
            <person name="Floudas D."/>
            <person name="Copeland A."/>
            <person name="Barry K.W."/>
            <person name="Cichocki N."/>
            <person name="Veneault-Fourrey C."/>
            <person name="LaButti K."/>
            <person name="Lindquist E.A."/>
            <person name="Lipzen A."/>
            <person name="Lundell T."/>
            <person name="Morin E."/>
            <person name="Murat C."/>
            <person name="Riley R."/>
            <person name="Ohm R."/>
            <person name="Sun H."/>
            <person name="Tunlid A."/>
            <person name="Henrissat B."/>
            <person name="Grigoriev I.V."/>
            <person name="Hibbett D.S."/>
            <person name="Martin F."/>
        </authorList>
    </citation>
    <scope>NUCLEOTIDE SEQUENCE [LARGE SCALE GENOMIC DNA]</scope>
    <source>
        <strain evidence="8">MAFF 305830</strain>
    </source>
</reference>
<keyword evidence="3 6" id="KW-1133">Transmembrane helix</keyword>
<dbReference type="HOGENOM" id="CLU_030884_1_1_1"/>
<evidence type="ECO:0000256" key="3">
    <source>
        <dbReference type="ARBA" id="ARBA00022989"/>
    </source>
</evidence>
<feature type="transmembrane region" description="Helical" evidence="6">
    <location>
        <begin position="296"/>
        <end position="313"/>
    </location>
</feature>
<evidence type="ECO:0000256" key="5">
    <source>
        <dbReference type="SAM" id="MobiDB-lite"/>
    </source>
</evidence>
<feature type="transmembrane region" description="Helical" evidence="6">
    <location>
        <begin position="130"/>
        <end position="155"/>
    </location>
</feature>
<sequence>MADLDTKDRKDSSSDHIDQGPTHNDTVAPERHGFAKLYYHPLAQVIMLGFVLFMGPGMFNALNGLGAGGQVDSETSANANAAVYATFAFTAFFAGSINNKLGSRLTLFLGSLGYSLYIASYLVMEYHSNAGGFVIAAGVILGICAGLLWTAHGSLIMAYPTEQKKGWYISICWAIFNMGAVIGAATSLGQNINSTSNHVGAGTYIGFLVLTLIGSTLPLFMADPKKMYRVDGTRILIARNPTWKAEFFSIFLALWTDPWIALLLPMFWASNWFYTWQFNNYNAALFDIGGRSVNSFVYWLSQIVGSILIGLLLDTKGLKRRTRAFLGWGILLALVFIVHIWAYFYQRDYSRESVAAEGFQLINIHDSSYPAHIWLYIFCGLMDSMWQTAAYWMIGSMSNDPAKLAHFAGLYKSIQSAGGAVAWRLDALKTPYMNLFISTWVLLTVGLLFALPMLIVRVKEHTGLAEEIMVRMDEHGRVRDVAEVEEKQADAPTKGDQV</sequence>
<keyword evidence="2 6" id="KW-0812">Transmembrane</keyword>